<organism evidence="2 3">
    <name type="scientific">Tetrahymena thermophila (strain SB210)</name>
    <dbReference type="NCBI Taxonomy" id="312017"/>
    <lineage>
        <taxon>Eukaryota</taxon>
        <taxon>Sar</taxon>
        <taxon>Alveolata</taxon>
        <taxon>Ciliophora</taxon>
        <taxon>Intramacronucleata</taxon>
        <taxon>Oligohymenophorea</taxon>
        <taxon>Hymenostomatida</taxon>
        <taxon>Tetrahymenina</taxon>
        <taxon>Tetrahymenidae</taxon>
        <taxon>Tetrahymena</taxon>
    </lineage>
</organism>
<protein>
    <submittedName>
        <fullName evidence="2">Uncharacterized protein</fullName>
    </submittedName>
</protein>
<dbReference type="EMBL" id="GG662552">
    <property type="protein sequence ID" value="EAS01880.1"/>
    <property type="molecule type" value="Genomic_DNA"/>
</dbReference>
<evidence type="ECO:0007829" key="4">
    <source>
        <dbReference type="PDB" id="6Z1P"/>
    </source>
</evidence>
<dbReference type="RefSeq" id="XP_001022125.1">
    <property type="nucleotide sequence ID" value="XM_001022125.3"/>
</dbReference>
<reference evidence="3" key="1">
    <citation type="journal article" date="2006" name="PLoS Biol.">
        <title>Macronuclear genome sequence of the ciliate Tetrahymena thermophila, a model eukaryote.</title>
        <authorList>
            <person name="Eisen J.A."/>
            <person name="Coyne R.S."/>
            <person name="Wu M."/>
            <person name="Wu D."/>
            <person name="Thiagarajan M."/>
            <person name="Wortman J.R."/>
            <person name="Badger J.H."/>
            <person name="Ren Q."/>
            <person name="Amedeo P."/>
            <person name="Jones K.M."/>
            <person name="Tallon L.J."/>
            <person name="Delcher A.L."/>
            <person name="Salzberg S.L."/>
            <person name="Silva J.C."/>
            <person name="Haas B.J."/>
            <person name="Majoros W.H."/>
            <person name="Farzad M."/>
            <person name="Carlton J.M."/>
            <person name="Smith R.K. Jr."/>
            <person name="Garg J."/>
            <person name="Pearlman R.E."/>
            <person name="Karrer K.M."/>
            <person name="Sun L."/>
            <person name="Manning G."/>
            <person name="Elde N.C."/>
            <person name="Turkewitz A.P."/>
            <person name="Asai D.J."/>
            <person name="Wilkes D.E."/>
            <person name="Wang Y."/>
            <person name="Cai H."/>
            <person name="Collins K."/>
            <person name="Stewart B.A."/>
            <person name="Lee S.R."/>
            <person name="Wilamowska K."/>
            <person name="Weinberg Z."/>
            <person name="Ruzzo W.L."/>
            <person name="Wloga D."/>
            <person name="Gaertig J."/>
            <person name="Frankel J."/>
            <person name="Tsao C.-C."/>
            <person name="Gorovsky M.A."/>
            <person name="Keeling P.J."/>
            <person name="Waller R.F."/>
            <person name="Patron N.J."/>
            <person name="Cherry J.M."/>
            <person name="Stover N.A."/>
            <person name="Krieger C.J."/>
            <person name="del Toro C."/>
            <person name="Ryder H.F."/>
            <person name="Williamson S.C."/>
            <person name="Barbeau R.A."/>
            <person name="Hamilton E.P."/>
            <person name="Orias E."/>
        </authorList>
    </citation>
    <scope>NUCLEOTIDE SEQUENCE [LARGE SCALE GENOMIC DNA]</scope>
    <source>
        <strain evidence="3">SB210</strain>
    </source>
</reference>
<evidence type="ECO:0000313" key="2">
    <source>
        <dbReference type="EMBL" id="EAS01880.1"/>
    </source>
</evidence>
<reference evidence="4" key="2">
    <citation type="journal article" date="2020" name="Elife">
        <title>Ciliate mitoribosome illuminates evolutionary steps of mitochondrial translation.</title>
        <authorList>
            <person name="Tobiasson V."/>
            <person name="Amunts A."/>
        </authorList>
    </citation>
    <scope>STRUCTURE BY ELECTRON MICROSCOPY (3.70 ANGSTROMS)</scope>
</reference>
<proteinExistence type="evidence at protein level"/>
<accession>Q23ZH7</accession>
<dbReference type="AlphaFoldDB" id="Q23ZH7"/>
<dbReference type="OMA" id="RINDIPW"/>
<dbReference type="PDB" id="6Z1P">
    <property type="method" value="EM"/>
    <property type="resolution" value="3.70 A"/>
    <property type="chains" value="AO=1-155"/>
</dbReference>
<dbReference type="OrthoDB" id="283197at2759"/>
<dbReference type="EMDB" id="EMD-11032"/>
<dbReference type="GeneID" id="7831172"/>
<evidence type="ECO:0000313" key="3">
    <source>
        <dbReference type="Proteomes" id="UP000009168"/>
    </source>
</evidence>
<keyword evidence="3" id="KW-1185">Reference proteome</keyword>
<keyword evidence="4" id="KW-0002">3D-structure</keyword>
<dbReference type="eggNOG" id="ENOG502STDE">
    <property type="taxonomic scope" value="Eukaryota"/>
</dbReference>
<dbReference type="KEGG" id="tet:TTHERM_00785870"/>
<dbReference type="InParanoid" id="Q23ZH7"/>
<evidence type="ECO:0000256" key="1">
    <source>
        <dbReference type="SAM" id="MobiDB-lite"/>
    </source>
</evidence>
<name>Q23ZH7_TETTS</name>
<sequence>MWTRLAYLTLSQAFNPVKVGKEWRRPMLSNRYKALLRKQFRLNNIPWIVNLPKDDSNNPRHKQPKGTLEQRNRPFRLAKIKQNIADAPQKELEYRQKAINERPLSGLDAFIQLTVPYWLTARTKEAIREEKTGKSSQSVVSLQDKKRGFGAKVKK</sequence>
<feature type="region of interest" description="Disordered" evidence="1">
    <location>
        <begin position="52"/>
        <end position="74"/>
    </location>
</feature>
<dbReference type="Proteomes" id="UP000009168">
    <property type="component" value="Unassembled WGS sequence"/>
</dbReference>
<dbReference type="STRING" id="312017.Q23ZH7"/>
<feature type="region of interest" description="Disordered" evidence="1">
    <location>
        <begin position="128"/>
        <end position="155"/>
    </location>
</feature>
<dbReference type="HOGENOM" id="CLU_1698945_0_0_1"/>
<gene>
    <name evidence="2" type="ORF">TTHERM_00785870</name>
</gene>